<dbReference type="PANTHER" id="PTHR10730">
    <property type="entry name" value="PROCOLLAGEN-LYSINE,2-OXOGLUTARATE 5-DIOXYGENASE/GLYCOSYLTRANSFERASE 25 FAMILY MEMBER"/>
    <property type="match status" value="1"/>
</dbReference>
<proteinExistence type="predicted"/>
<dbReference type="GO" id="GO:0031418">
    <property type="term" value="F:L-ascorbic acid binding"/>
    <property type="evidence" value="ECO:0007669"/>
    <property type="project" value="InterPro"/>
</dbReference>
<dbReference type="InterPro" id="IPR001006">
    <property type="entry name" value="Procol_lys_dOase"/>
</dbReference>
<dbReference type="GO" id="GO:0005506">
    <property type="term" value="F:iron ion binding"/>
    <property type="evidence" value="ECO:0007669"/>
    <property type="project" value="InterPro"/>
</dbReference>
<reference evidence="5" key="2">
    <citation type="submission" date="2025-09" db="UniProtKB">
        <authorList>
            <consortium name="Ensembl"/>
        </authorList>
    </citation>
    <scope>IDENTIFICATION</scope>
</reference>
<dbReference type="GO" id="GO:0005783">
    <property type="term" value="C:endoplasmic reticulum"/>
    <property type="evidence" value="ECO:0007669"/>
    <property type="project" value="TreeGrafter"/>
</dbReference>
<dbReference type="GO" id="GO:0008475">
    <property type="term" value="F:procollagen-lysine 5-dioxygenase activity"/>
    <property type="evidence" value="ECO:0007669"/>
    <property type="project" value="InterPro"/>
</dbReference>
<dbReference type="InterPro" id="IPR050757">
    <property type="entry name" value="Collagen_mod_GT25"/>
</dbReference>
<evidence type="ECO:0000256" key="1">
    <source>
        <dbReference type="ARBA" id="ARBA00001961"/>
    </source>
</evidence>
<sequence>MHHCNRIKCVSNTNNLIILSLMGLSELLVITVATDPTDGFKRFMQTAKDFNYTVKVLGMEEVWKGGDVLRTLGGGQKVRFLRKEMERIGPRDDLIILFVDSYDVIFASSPHELLKKFQQSGHRLVFSAEAFVWPDARLRDSYPAVRMGKRYLNSGAFIGLASDVHSMVGRWEGEDDDDDQLFYTQLYLDSSVRKTLNMTLDHRCRLFQNLNGAIGKFLLYMLCCKTLIVQRSIKPHIPWKRGGDWGVVTLRTELQGLNLYISEHHDPDMSFCKNLREKGIFMHMTNRHDFGRLISTSNYTTNHLHNDLWQIFENPEDWEAKYIHKKYPMIFEEPSIVAAPCFDVYKFPIFSETACQHMIEEMEHHGQWSGGRHNDARIQGGYENVPTDDIHLNQIDFEQHWLQFLRTYIKPVTEKMFSGYHTECECILNFVVRYKPDRQPFLRPHHDASTFTVNIALNSVGKDYEGLQAAISLQVWSPLSTAHDVNSTWEFFHRNLLSLMHRFITCRLQLSYPSFCPWYTESCS</sequence>
<dbReference type="Ensembl" id="ENSEBUT00000019049.1">
    <property type="protein sequence ID" value="ENSEBUP00000018472.1"/>
    <property type="gene ID" value="ENSEBUG00000011513.1"/>
</dbReference>
<organism evidence="5 6">
    <name type="scientific">Eptatretus burgeri</name>
    <name type="common">Inshore hagfish</name>
    <dbReference type="NCBI Taxonomy" id="7764"/>
    <lineage>
        <taxon>Eukaryota</taxon>
        <taxon>Metazoa</taxon>
        <taxon>Chordata</taxon>
        <taxon>Craniata</taxon>
        <taxon>Vertebrata</taxon>
        <taxon>Cyclostomata</taxon>
        <taxon>Myxini</taxon>
        <taxon>Myxiniformes</taxon>
        <taxon>Myxinidae</taxon>
        <taxon>Eptatretinae</taxon>
        <taxon>Eptatretus</taxon>
    </lineage>
</organism>
<protein>
    <submittedName>
        <fullName evidence="5">Procollagen-lysine, 2-oxoglutarate 5-dioxygenase 1a</fullName>
    </submittedName>
</protein>
<dbReference type="InterPro" id="IPR057589">
    <property type="entry name" value="GT_PLOD"/>
</dbReference>
<reference evidence="5" key="1">
    <citation type="submission" date="2025-08" db="UniProtKB">
        <authorList>
            <consortium name="Ensembl"/>
        </authorList>
    </citation>
    <scope>IDENTIFICATION</scope>
</reference>
<dbReference type="SMART" id="SM00702">
    <property type="entry name" value="P4Hc"/>
    <property type="match status" value="1"/>
</dbReference>
<evidence type="ECO:0000313" key="5">
    <source>
        <dbReference type="Ensembl" id="ENSEBUP00000018472.1"/>
    </source>
</evidence>
<dbReference type="Proteomes" id="UP000694388">
    <property type="component" value="Unplaced"/>
</dbReference>
<comment type="cofactor">
    <cofactor evidence="1">
        <name>L-ascorbate</name>
        <dbReference type="ChEBI" id="CHEBI:38290"/>
    </cofactor>
</comment>
<dbReference type="Pfam" id="PF25342">
    <property type="entry name" value="GT_PLOD"/>
    <property type="match status" value="1"/>
</dbReference>
<feature type="domain" description="Prolyl 4-hydroxylase alpha subunit" evidence="4">
    <location>
        <begin position="342"/>
        <end position="503"/>
    </location>
</feature>
<dbReference type="PROSITE" id="PS01325">
    <property type="entry name" value="LYS_HYDROXYLASE"/>
    <property type="match status" value="1"/>
</dbReference>
<evidence type="ECO:0000256" key="2">
    <source>
        <dbReference type="ARBA" id="ARBA00022964"/>
    </source>
</evidence>
<evidence type="ECO:0000256" key="3">
    <source>
        <dbReference type="ARBA" id="ARBA00023002"/>
    </source>
</evidence>
<dbReference type="AlphaFoldDB" id="A0A8C4QPB2"/>
<keyword evidence="6" id="KW-1185">Reference proteome</keyword>
<keyword evidence="2" id="KW-0223">Dioxygenase</keyword>
<dbReference type="InterPro" id="IPR006620">
    <property type="entry name" value="Pro_4_hyd_alph"/>
</dbReference>
<evidence type="ECO:0000313" key="6">
    <source>
        <dbReference type="Proteomes" id="UP000694388"/>
    </source>
</evidence>
<dbReference type="GeneTree" id="ENSGT01030000234558"/>
<evidence type="ECO:0000259" key="4">
    <source>
        <dbReference type="SMART" id="SM00702"/>
    </source>
</evidence>
<accession>A0A8C4QPB2</accession>
<keyword evidence="3" id="KW-0560">Oxidoreductase</keyword>
<name>A0A8C4QPB2_EPTBU</name>
<dbReference type="PANTHER" id="PTHR10730:SF45">
    <property type="entry name" value="PROCOLLAGEN-LYSINE,2-OXOGLUTARATE 5-DIOXYGENASE"/>
    <property type="match status" value="1"/>
</dbReference>